<evidence type="ECO:0000313" key="3">
    <source>
        <dbReference type="Proteomes" id="UP000076268"/>
    </source>
</evidence>
<dbReference type="RefSeq" id="WP_066241729.1">
    <property type="nucleotide sequence ID" value="NZ_LSGP01000017.1"/>
</dbReference>
<name>A0A154BQW2_ANASB</name>
<accession>A0A154BQW2</accession>
<dbReference type="EMBL" id="LSGP01000017">
    <property type="protein sequence ID" value="KYZ76374.1"/>
    <property type="molecule type" value="Genomic_DNA"/>
</dbReference>
<dbReference type="Proteomes" id="UP000076268">
    <property type="component" value="Unassembled WGS sequence"/>
</dbReference>
<dbReference type="AlphaFoldDB" id="A0A154BQW2"/>
<keyword evidence="3" id="KW-1185">Reference proteome</keyword>
<proteinExistence type="predicted"/>
<feature type="transmembrane region" description="Helical" evidence="1">
    <location>
        <begin position="678"/>
        <end position="694"/>
    </location>
</feature>
<protein>
    <submittedName>
        <fullName evidence="2">Uncharacterized protein</fullName>
    </submittedName>
</protein>
<organism evidence="2 3">
    <name type="scientific">Anaerosporomusa subterranea</name>
    <dbReference type="NCBI Taxonomy" id="1794912"/>
    <lineage>
        <taxon>Bacteria</taxon>
        <taxon>Bacillati</taxon>
        <taxon>Bacillota</taxon>
        <taxon>Negativicutes</taxon>
        <taxon>Acetonemataceae</taxon>
        <taxon>Anaerosporomusa</taxon>
    </lineage>
</organism>
<dbReference type="STRING" id="1794912.AXX12_08030"/>
<evidence type="ECO:0000313" key="2">
    <source>
        <dbReference type="EMBL" id="KYZ76374.1"/>
    </source>
</evidence>
<comment type="caution">
    <text evidence="2">The sequence shown here is derived from an EMBL/GenBank/DDBJ whole genome shotgun (WGS) entry which is preliminary data.</text>
</comment>
<dbReference type="OrthoDB" id="2109928at2"/>
<keyword evidence="1" id="KW-1133">Transmembrane helix</keyword>
<keyword evidence="1" id="KW-0472">Membrane</keyword>
<feature type="transmembrane region" description="Helical" evidence="1">
    <location>
        <begin position="700"/>
        <end position="721"/>
    </location>
</feature>
<gene>
    <name evidence="2" type="ORF">AXX12_08030</name>
</gene>
<keyword evidence="1" id="KW-0812">Transmembrane</keyword>
<evidence type="ECO:0000256" key="1">
    <source>
        <dbReference type="SAM" id="Phobius"/>
    </source>
</evidence>
<sequence>MKNSFKKDIAALLIISILIGSLSSGFVSYISNVYFSKTISSLVGDYGEFDLLLQAREEVREDTAAELQRIINESFPGGKVKEGPTITGKTSFFIALPDQFKTRAIYENINKTFSSVPGGAGVGIYTEPRLTIRGIPEGARLTTLEQIAKMEGVRFAFLDGSKVGVVLNAIDRISPVSVQIKNYLNQYQVVEITFPAGSEPSNAIRTGDTVAGELQKQLPQSLAQNVSISGNKDEMVYMVSTMLELKRFLNSYASIVTIRPTVNNLIKGETLVFQGKAPAAPASGAAPDKNNLLVEITGVQPNGVLEGRIMQGDATDLTNAKGYRLENGVIGTHAGDATVKNPRLELGNGLGESAKLSARVPSMIEDAQNLSGVTKSALQNYRGAVDAVQRTLTNLNSVGAAIQAATSGLAAIDTARLETQLNNSSQAMENVINTLEVIKLLQGSISGTVDNLRSAQNNILSLRSGIRAIGNVATDARNAQASIDRIVSTGQQTLATLKAFDVDGALFVLSNVDTRLSEVKAINMPLITAQIQYLAAAIPQLKDDEINQSVKLLDKFIAGQVIPSARIQILMSNNTPADSVTPLVEKEVGHKNFAVYSGALGVIEPNVQGELLQVLLEVKAILAGMTAIVMTVAFLVLDHTGVMAYIRRKRLLKTVKPTGWRRIAAKLTSSFVAAEKRYGMAIGAVLLTAIFLLSGGGIPYLPWIGVPFIGALIGLAVAHYAEKISPVSSEEVMAGEALGMSMDEVMREIVIPNGRPGLLQKLNRRKLKIR</sequence>
<reference evidence="2 3" key="1">
    <citation type="submission" date="2016-02" db="EMBL/GenBank/DDBJ databases">
        <title>Anaerosporomusa subterraneum gen. nov., sp. nov., a spore-forming obligate anaerobe isolated from saprolite.</title>
        <authorList>
            <person name="Choi J.K."/>
            <person name="Shah M."/>
            <person name="Yee N."/>
        </authorList>
    </citation>
    <scope>NUCLEOTIDE SEQUENCE [LARGE SCALE GENOMIC DNA]</scope>
    <source>
        <strain evidence="2 3">RU4</strain>
    </source>
</reference>
<feature type="transmembrane region" description="Helical" evidence="1">
    <location>
        <begin position="620"/>
        <end position="646"/>
    </location>
</feature>